<dbReference type="Gene3D" id="2.40.100.10">
    <property type="entry name" value="Cyclophilin-like"/>
    <property type="match status" value="1"/>
</dbReference>
<dbReference type="GO" id="GO:0016787">
    <property type="term" value="F:hydrolase activity"/>
    <property type="evidence" value="ECO:0007669"/>
    <property type="project" value="UniProtKB-KW"/>
</dbReference>
<dbReference type="EMBL" id="BJUA01000004">
    <property type="protein sequence ID" value="GEK17441.1"/>
    <property type="molecule type" value="Genomic_DNA"/>
</dbReference>
<dbReference type="InterPro" id="IPR003778">
    <property type="entry name" value="CT_A_B"/>
</dbReference>
<proteinExistence type="predicted"/>
<gene>
    <name evidence="5" type="ORF">CPE01_11740</name>
</gene>
<keyword evidence="2 5" id="KW-0378">Hydrolase</keyword>
<dbReference type="SMART" id="SM00797">
    <property type="entry name" value="AHS2"/>
    <property type="match status" value="1"/>
</dbReference>
<dbReference type="AlphaFoldDB" id="A0A510UVE5"/>
<evidence type="ECO:0000256" key="2">
    <source>
        <dbReference type="ARBA" id="ARBA00022801"/>
    </source>
</evidence>
<dbReference type="SUPFAM" id="SSF50891">
    <property type="entry name" value="Cyclophilin-like"/>
    <property type="match status" value="1"/>
</dbReference>
<sequence>MTGSSRAVEVLDPGLTTLVQDAGRPGWAHVGVGRSGAADVGAWRAANRAVGNDEDAAALEVLMGGLRLRALAEVEVAVAGARVAVTVDGAEPSPGAARQTGAATTLRLSVGNVLVLGRPERGLRTYVAVRGGIDVPPVLGSRAGDRLGGIGPAPLAAGDVLLVGDAHAPRGDRLPDGSPPDDPALDDAVLRVEPGPHAHWFEPRWPGVLCAPEGFVVAPSSDRVAVRLEGPPILRTPRAQGRELAPIGLVPGAVQVPPDGRPVVFGVDHPVTGGYPVLAVVRSSDLDLLAQVRPGDVVRLALALPRVR</sequence>
<organism evidence="5 6">
    <name type="scientific">Cellulomonas persica</name>
    <dbReference type="NCBI Taxonomy" id="76861"/>
    <lineage>
        <taxon>Bacteria</taxon>
        <taxon>Bacillati</taxon>
        <taxon>Actinomycetota</taxon>
        <taxon>Actinomycetes</taxon>
        <taxon>Micrococcales</taxon>
        <taxon>Cellulomonadaceae</taxon>
        <taxon>Cellulomonas</taxon>
    </lineage>
</organism>
<feature type="domain" description="Carboxyltransferase" evidence="4">
    <location>
        <begin position="29"/>
        <end position="308"/>
    </location>
</feature>
<dbReference type="Proteomes" id="UP000321386">
    <property type="component" value="Unassembled WGS sequence"/>
</dbReference>
<evidence type="ECO:0000259" key="4">
    <source>
        <dbReference type="SMART" id="SM00797"/>
    </source>
</evidence>
<evidence type="ECO:0000256" key="1">
    <source>
        <dbReference type="ARBA" id="ARBA00022741"/>
    </source>
</evidence>
<evidence type="ECO:0000313" key="5">
    <source>
        <dbReference type="EMBL" id="GEK17441.1"/>
    </source>
</evidence>
<dbReference type="PANTHER" id="PTHR43309">
    <property type="entry name" value="5-OXOPROLINASE SUBUNIT C"/>
    <property type="match status" value="1"/>
</dbReference>
<accession>A0A510UVE5</accession>
<dbReference type="InterPro" id="IPR052708">
    <property type="entry name" value="PxpC"/>
</dbReference>
<keyword evidence="1" id="KW-0547">Nucleotide-binding</keyword>
<comment type="caution">
    <text evidence="5">The sequence shown here is derived from an EMBL/GenBank/DDBJ whole genome shotgun (WGS) entry which is preliminary data.</text>
</comment>
<protein>
    <submittedName>
        <fullName evidence="5">Allophanate hydrolase</fullName>
    </submittedName>
</protein>
<evidence type="ECO:0000256" key="3">
    <source>
        <dbReference type="ARBA" id="ARBA00022840"/>
    </source>
</evidence>
<name>A0A510UVE5_9CELL</name>
<reference evidence="5 6" key="1">
    <citation type="submission" date="2019-07" db="EMBL/GenBank/DDBJ databases">
        <title>Whole genome shotgun sequence of Cellulomonas persica NBRC 101101.</title>
        <authorList>
            <person name="Hosoyama A."/>
            <person name="Uohara A."/>
            <person name="Ohji S."/>
            <person name="Ichikawa N."/>
        </authorList>
    </citation>
    <scope>NUCLEOTIDE SEQUENCE [LARGE SCALE GENOMIC DNA]</scope>
    <source>
        <strain evidence="5 6">NBRC 101101</strain>
    </source>
</reference>
<dbReference type="OrthoDB" id="9768696at2"/>
<evidence type="ECO:0000313" key="6">
    <source>
        <dbReference type="Proteomes" id="UP000321386"/>
    </source>
</evidence>
<dbReference type="InterPro" id="IPR029000">
    <property type="entry name" value="Cyclophilin-like_dom_sf"/>
</dbReference>
<dbReference type="Pfam" id="PF02626">
    <property type="entry name" value="CT_A_B"/>
    <property type="match status" value="1"/>
</dbReference>
<dbReference type="GO" id="GO:0005524">
    <property type="term" value="F:ATP binding"/>
    <property type="evidence" value="ECO:0007669"/>
    <property type="project" value="UniProtKB-KW"/>
</dbReference>
<keyword evidence="6" id="KW-1185">Reference proteome</keyword>
<dbReference type="PANTHER" id="PTHR43309:SF3">
    <property type="entry name" value="5-OXOPROLINASE SUBUNIT C"/>
    <property type="match status" value="1"/>
</dbReference>
<dbReference type="NCBIfam" id="TIGR00724">
    <property type="entry name" value="urea_amlyse_rel"/>
    <property type="match status" value="1"/>
</dbReference>
<keyword evidence="3" id="KW-0067">ATP-binding</keyword>
<dbReference type="RefSeq" id="WP_146805698.1">
    <property type="nucleotide sequence ID" value="NZ_BJUA01000004.1"/>
</dbReference>